<dbReference type="GO" id="GO:0051920">
    <property type="term" value="F:peroxiredoxin activity"/>
    <property type="evidence" value="ECO:0007669"/>
    <property type="project" value="InterPro"/>
</dbReference>
<organism evidence="2 3">
    <name type="scientific">Nocardiopsis flavescens</name>
    <dbReference type="NCBI Taxonomy" id="758803"/>
    <lineage>
        <taxon>Bacteria</taxon>
        <taxon>Bacillati</taxon>
        <taxon>Actinomycetota</taxon>
        <taxon>Actinomycetes</taxon>
        <taxon>Streptosporangiales</taxon>
        <taxon>Nocardiopsidaceae</taxon>
        <taxon>Nocardiopsis</taxon>
    </lineage>
</organism>
<dbReference type="PANTHER" id="PTHR34846">
    <property type="entry name" value="4-CARBOXYMUCONOLACTONE DECARBOXYLASE FAMILY PROTEIN (AFU_ORTHOLOGUE AFUA_6G11590)"/>
    <property type="match status" value="1"/>
</dbReference>
<accession>A0A1M6MHX5</accession>
<feature type="domain" description="Carboxymuconolactone decarboxylase-like" evidence="1">
    <location>
        <begin position="14"/>
        <end position="94"/>
    </location>
</feature>
<dbReference type="Proteomes" id="UP000184452">
    <property type="component" value="Unassembled WGS sequence"/>
</dbReference>
<dbReference type="PANTHER" id="PTHR34846:SF7">
    <property type="entry name" value="BLL7811 PROTEIN"/>
    <property type="match status" value="1"/>
</dbReference>
<dbReference type="InterPro" id="IPR003779">
    <property type="entry name" value="CMD-like"/>
</dbReference>
<gene>
    <name evidence="2" type="ORF">SAMN05421803_11057</name>
</gene>
<keyword evidence="3" id="KW-1185">Reference proteome</keyword>
<evidence type="ECO:0000313" key="2">
    <source>
        <dbReference type="EMBL" id="SHJ83111.1"/>
    </source>
</evidence>
<dbReference type="Gene3D" id="1.20.1290.10">
    <property type="entry name" value="AhpD-like"/>
    <property type="match status" value="1"/>
</dbReference>
<dbReference type="Pfam" id="PF02627">
    <property type="entry name" value="CMD"/>
    <property type="match status" value="1"/>
</dbReference>
<keyword evidence="2" id="KW-0560">Oxidoreductase</keyword>
<evidence type="ECO:0000259" key="1">
    <source>
        <dbReference type="Pfam" id="PF02627"/>
    </source>
</evidence>
<dbReference type="AlphaFoldDB" id="A0A1M6MHX5"/>
<dbReference type="SUPFAM" id="SSF69118">
    <property type="entry name" value="AhpD-like"/>
    <property type="match status" value="1"/>
</dbReference>
<sequence>MSQERIVWSKQVPEIYSKLDEVDGLVAEHLDITLLELVKLRSSVLNGCSFCVDLHTRRALKEGETQQRLFLVSAWYEAGAVFTPAERAALSLTDAVTRLGEHGVPDEVYAEAAEHYDDKRLAALLVAISMINLYNRLAVASHLHPRPRKG</sequence>
<dbReference type="EMBL" id="FQZK01000010">
    <property type="protein sequence ID" value="SHJ83111.1"/>
    <property type="molecule type" value="Genomic_DNA"/>
</dbReference>
<dbReference type="NCBIfam" id="TIGR00778">
    <property type="entry name" value="ahpD_dom"/>
    <property type="match status" value="1"/>
</dbReference>
<protein>
    <submittedName>
        <fullName evidence="2">Alkylhydroperoxidase AhpD family core domain-containing protein</fullName>
    </submittedName>
</protein>
<dbReference type="InterPro" id="IPR004675">
    <property type="entry name" value="AhpD_core"/>
</dbReference>
<keyword evidence="2" id="KW-0575">Peroxidase</keyword>
<dbReference type="InterPro" id="IPR029032">
    <property type="entry name" value="AhpD-like"/>
</dbReference>
<reference evidence="2 3" key="1">
    <citation type="submission" date="2016-11" db="EMBL/GenBank/DDBJ databases">
        <authorList>
            <person name="Jaros S."/>
            <person name="Januszkiewicz K."/>
            <person name="Wedrychowicz H."/>
        </authorList>
    </citation>
    <scope>NUCLEOTIDE SEQUENCE [LARGE SCALE GENOMIC DNA]</scope>
    <source>
        <strain evidence="2 3">CGMCC 4.5723</strain>
    </source>
</reference>
<evidence type="ECO:0000313" key="3">
    <source>
        <dbReference type="Proteomes" id="UP000184452"/>
    </source>
</evidence>
<dbReference type="RefSeq" id="WP_073380346.1">
    <property type="nucleotide sequence ID" value="NZ_FQZK01000010.1"/>
</dbReference>
<dbReference type="STRING" id="758803.SAMN05421803_11057"/>
<name>A0A1M6MHX5_9ACTN</name>
<dbReference type="OrthoDB" id="331146at2"/>
<proteinExistence type="predicted"/>